<dbReference type="Pfam" id="PF14384">
    <property type="entry name" value="BrnA_antitoxin"/>
    <property type="match status" value="1"/>
</dbReference>
<dbReference type="InterPro" id="IPR025528">
    <property type="entry name" value="BrnA_antitoxin"/>
</dbReference>
<keyword evidence="2" id="KW-1185">Reference proteome</keyword>
<gene>
    <name evidence="1" type="ORF">HJG44_19315</name>
</gene>
<comment type="caution">
    <text evidence="1">The sequence shown here is derived from an EMBL/GenBank/DDBJ whole genome shotgun (WGS) entry which is preliminary data.</text>
</comment>
<evidence type="ECO:0000313" key="1">
    <source>
        <dbReference type="EMBL" id="NNM74513.1"/>
    </source>
</evidence>
<accession>A0A849IKP0</accession>
<dbReference type="AlphaFoldDB" id="A0A849IKP0"/>
<evidence type="ECO:0000313" key="2">
    <source>
        <dbReference type="Proteomes" id="UP000564885"/>
    </source>
</evidence>
<organism evidence="1 2">
    <name type="scientific">Enterovirga aerilata</name>
    <dbReference type="NCBI Taxonomy" id="2730920"/>
    <lineage>
        <taxon>Bacteria</taxon>
        <taxon>Pseudomonadati</taxon>
        <taxon>Pseudomonadota</taxon>
        <taxon>Alphaproteobacteria</taxon>
        <taxon>Hyphomicrobiales</taxon>
        <taxon>Methylobacteriaceae</taxon>
        <taxon>Enterovirga</taxon>
    </lineage>
</organism>
<proteinExistence type="predicted"/>
<dbReference type="EMBL" id="JABEPP010000005">
    <property type="protein sequence ID" value="NNM74513.1"/>
    <property type="molecule type" value="Genomic_DNA"/>
</dbReference>
<dbReference type="Proteomes" id="UP000564885">
    <property type="component" value="Unassembled WGS sequence"/>
</dbReference>
<name>A0A849IKP0_9HYPH</name>
<reference evidence="1 2" key="1">
    <citation type="submission" date="2020-04" db="EMBL/GenBank/DDBJ databases">
        <title>Enterovirga sp. isolate from soil.</title>
        <authorList>
            <person name="Chea S."/>
            <person name="Kim D.-U."/>
        </authorList>
    </citation>
    <scope>NUCLEOTIDE SEQUENCE [LARGE SCALE GENOMIC DNA]</scope>
    <source>
        <strain evidence="1 2">DB1703</strain>
    </source>
</reference>
<sequence>MPENRDATKSSSPEIKSDLAKVDAYVLTQADYDEIPELTDEWFEAADFKIGDKLIRRGRPKSDKPKKQVTLRLDADLLDGLRATGPGWQTRINEVLRDWLEKR</sequence>
<protein>
    <submittedName>
        <fullName evidence="1">BrnA antitoxin family protein</fullName>
    </submittedName>
</protein>
<dbReference type="RefSeq" id="WP_171219938.1">
    <property type="nucleotide sequence ID" value="NZ_JABEPP010000005.1"/>
</dbReference>